<dbReference type="AlphaFoldDB" id="D2PUS6"/>
<keyword evidence="2" id="KW-0012">Acyltransferase</keyword>
<evidence type="ECO:0000313" key="5">
    <source>
        <dbReference type="EMBL" id="ADB31392.1"/>
    </source>
</evidence>
<dbReference type="KEGG" id="kfl:Kfla_2316"/>
<dbReference type="SUPFAM" id="SSF55729">
    <property type="entry name" value="Acyl-CoA N-acyltransferases (Nat)"/>
    <property type="match status" value="2"/>
</dbReference>
<dbReference type="OrthoDB" id="4119890at2"/>
<dbReference type="InterPro" id="IPR016181">
    <property type="entry name" value="Acyl_CoA_acyltransferase"/>
</dbReference>
<dbReference type="RefSeq" id="WP_012919948.1">
    <property type="nucleotide sequence ID" value="NC_013729.1"/>
</dbReference>
<accession>D2PUS6</accession>
<feature type="region of interest" description="Disordered" evidence="3">
    <location>
        <begin position="419"/>
        <end position="442"/>
    </location>
</feature>
<dbReference type="Gene3D" id="3.40.630.30">
    <property type="match status" value="1"/>
</dbReference>
<dbReference type="CDD" id="cd04301">
    <property type="entry name" value="NAT_SF"/>
    <property type="match status" value="1"/>
</dbReference>
<dbReference type="EMBL" id="CP001736">
    <property type="protein sequence ID" value="ADB31392.1"/>
    <property type="molecule type" value="Genomic_DNA"/>
</dbReference>
<proteinExistence type="predicted"/>
<sequence>MRVTRVTPGHPSAVYGEGSAGPARDGGGASAAPAGNGADPLATAGDIPSAGSDAAPATPGVDPSAASVVGRVDLASAYAVLEEVASLREFPTLLPRAEAETLLRDPPPEYRFACFACVDGSRVVGAAWLTFSQSENRHLLVADLAVLPSARRRGAGTLLLDAVRQQAAADHRTVVLGETFTPYAAAGPVPGPAFAEAHGFTRQYSALHLVLDLPTDRLEALAAEAAPYHREYELISWPDACPAQYVDEYCGLLGLVDQEVPLDELAIEPKRWTVERLRTAEAHRREHGRTGWTTVAAAGGVLVGFTELAGTPTRPGQFEQRSTLVRREHRGRRLGIALKAANLQAATRSARDAPGTVHTWNAEANHPMLAVNQQLGFRVVERQDLWLRTSPPTCPLPPPAPHPPGSPLRWVNPSDDWLAPQNPLGQPCTSRANPADEWSPHRNLLGPPRVAWVNPPGKRLAHRILLGQPCV</sequence>
<evidence type="ECO:0000256" key="2">
    <source>
        <dbReference type="ARBA" id="ARBA00023315"/>
    </source>
</evidence>
<dbReference type="PANTHER" id="PTHR43877">
    <property type="entry name" value="AMINOALKYLPHOSPHONATE N-ACETYLTRANSFERASE-RELATED-RELATED"/>
    <property type="match status" value="1"/>
</dbReference>
<dbReference type="InterPro" id="IPR000182">
    <property type="entry name" value="GNAT_dom"/>
</dbReference>
<evidence type="ECO:0000313" key="6">
    <source>
        <dbReference type="Proteomes" id="UP000007967"/>
    </source>
</evidence>
<dbReference type="STRING" id="479435.Kfla_2316"/>
<feature type="compositionally biased region" description="Polar residues" evidence="3">
    <location>
        <begin position="423"/>
        <end position="432"/>
    </location>
</feature>
<protein>
    <submittedName>
        <fullName evidence="5">GCN5-related N-acetyltransferase</fullName>
    </submittedName>
</protein>
<keyword evidence="6" id="KW-1185">Reference proteome</keyword>
<dbReference type="Pfam" id="PF00583">
    <property type="entry name" value="Acetyltransf_1"/>
    <property type="match status" value="1"/>
</dbReference>
<dbReference type="eggNOG" id="COG0456">
    <property type="taxonomic scope" value="Bacteria"/>
</dbReference>
<feature type="compositionally biased region" description="Low complexity" evidence="3">
    <location>
        <begin position="30"/>
        <end position="39"/>
    </location>
</feature>
<evidence type="ECO:0000259" key="4">
    <source>
        <dbReference type="PROSITE" id="PS51186"/>
    </source>
</evidence>
<dbReference type="HOGENOM" id="CLU_579757_0_0_11"/>
<reference evidence="5 6" key="2">
    <citation type="journal article" date="2010" name="Stand. Genomic Sci.">
        <title>Complete genome sequence of Kribbella flavida type strain (IFO 14399).</title>
        <authorList>
            <person name="Pukall R."/>
            <person name="Lapidus A."/>
            <person name="Glavina Del Rio T."/>
            <person name="Copeland A."/>
            <person name="Tice H."/>
            <person name="Cheng J.-F."/>
            <person name="Lucas S."/>
            <person name="Chen F."/>
            <person name="Nolan M."/>
            <person name="LaButti K."/>
            <person name="Pati A."/>
            <person name="Ivanova N."/>
            <person name="Mavrommatis K."/>
            <person name="Mikhailova N."/>
            <person name="Pitluck S."/>
            <person name="Bruce D."/>
            <person name="Goodwin L."/>
            <person name="Land M."/>
            <person name="Hauser L."/>
            <person name="Chang Y.-J."/>
            <person name="Jeffries C.D."/>
            <person name="Chen A."/>
            <person name="Palaniappan K."/>
            <person name="Chain P."/>
            <person name="Rohde M."/>
            <person name="Goeker M."/>
            <person name="Bristow J."/>
            <person name="Eisen J.A."/>
            <person name="Markowitz V."/>
            <person name="Hugenholtz P."/>
            <person name="Kyrpides N.C."/>
            <person name="Klenk H.-P."/>
            <person name="Brettin T."/>
        </authorList>
    </citation>
    <scope>NUCLEOTIDE SEQUENCE [LARGE SCALE GENOMIC DNA]</scope>
    <source>
        <strain evidence="6">DSM 17836 / JCM 10339 / NBRC 14399</strain>
    </source>
</reference>
<evidence type="ECO:0000256" key="1">
    <source>
        <dbReference type="ARBA" id="ARBA00022679"/>
    </source>
</evidence>
<feature type="domain" description="N-acetyltransferase" evidence="4">
    <location>
        <begin position="67"/>
        <end position="224"/>
    </location>
</feature>
<keyword evidence="1 5" id="KW-0808">Transferase</keyword>
<evidence type="ECO:0000256" key="3">
    <source>
        <dbReference type="SAM" id="MobiDB-lite"/>
    </source>
</evidence>
<gene>
    <name evidence="5" type="ordered locus">Kfla_2316</name>
</gene>
<feature type="region of interest" description="Disordered" evidence="3">
    <location>
        <begin position="1"/>
        <end position="63"/>
    </location>
</feature>
<reference evidence="6" key="1">
    <citation type="submission" date="2009-09" db="EMBL/GenBank/DDBJ databases">
        <title>The complete genome of Kribbella flavida DSM 17836.</title>
        <authorList>
            <consortium name="US DOE Joint Genome Institute (JGI-PGF)"/>
            <person name="Lucas S."/>
            <person name="Copeland A."/>
            <person name="Lapidus A."/>
            <person name="Glavina del Rio T."/>
            <person name="Dalin E."/>
            <person name="Tice H."/>
            <person name="Bruce D."/>
            <person name="Goodwin L."/>
            <person name="Pitluck S."/>
            <person name="Kyrpides N."/>
            <person name="Mavromatis K."/>
            <person name="Ivanova N."/>
            <person name="Saunders E."/>
            <person name="Brettin T."/>
            <person name="Detter J.C."/>
            <person name="Han C."/>
            <person name="Larimer F."/>
            <person name="Land M."/>
            <person name="Hauser L."/>
            <person name="Markowitz V."/>
            <person name="Cheng J.-F."/>
            <person name="Hugenholtz P."/>
            <person name="Woyke T."/>
            <person name="Wu D."/>
            <person name="Pukall R."/>
            <person name="Klenk H.-P."/>
            <person name="Eisen J.A."/>
        </authorList>
    </citation>
    <scope>NUCLEOTIDE SEQUENCE [LARGE SCALE GENOMIC DNA]</scope>
    <source>
        <strain evidence="6">DSM 17836 / JCM 10339 / NBRC 14399</strain>
    </source>
</reference>
<organism evidence="5 6">
    <name type="scientific">Kribbella flavida (strain DSM 17836 / JCM 10339 / NBRC 14399)</name>
    <dbReference type="NCBI Taxonomy" id="479435"/>
    <lineage>
        <taxon>Bacteria</taxon>
        <taxon>Bacillati</taxon>
        <taxon>Actinomycetota</taxon>
        <taxon>Actinomycetes</taxon>
        <taxon>Propionibacteriales</taxon>
        <taxon>Kribbellaceae</taxon>
        <taxon>Kribbella</taxon>
    </lineage>
</organism>
<dbReference type="Proteomes" id="UP000007967">
    <property type="component" value="Chromosome"/>
</dbReference>
<dbReference type="InterPro" id="IPR050832">
    <property type="entry name" value="Bact_Acetyltransf"/>
</dbReference>
<name>D2PUS6_KRIFD</name>
<dbReference type="GO" id="GO:0016747">
    <property type="term" value="F:acyltransferase activity, transferring groups other than amino-acyl groups"/>
    <property type="evidence" value="ECO:0007669"/>
    <property type="project" value="InterPro"/>
</dbReference>
<dbReference type="PROSITE" id="PS51186">
    <property type="entry name" value="GNAT"/>
    <property type="match status" value="1"/>
</dbReference>